<feature type="transmembrane region" description="Helical" evidence="1">
    <location>
        <begin position="23"/>
        <end position="45"/>
    </location>
</feature>
<gene>
    <name evidence="2" type="ORF">KUTeg_020614</name>
</gene>
<protein>
    <submittedName>
        <fullName evidence="2">Uncharacterized protein</fullName>
    </submittedName>
</protein>
<evidence type="ECO:0000313" key="2">
    <source>
        <dbReference type="EMBL" id="KAJ8301627.1"/>
    </source>
</evidence>
<feature type="transmembrane region" description="Helical" evidence="1">
    <location>
        <begin position="190"/>
        <end position="206"/>
    </location>
</feature>
<evidence type="ECO:0000256" key="1">
    <source>
        <dbReference type="SAM" id="Phobius"/>
    </source>
</evidence>
<sequence length="375" mass="43362">MCLTSSTINRNKIFKKIEKDKSALIVIFINALCLYFIMVFSSYMINHSKNIRVNSFKECVNERQSHKYYTSSLKPCKTNLSYHKLNSQNLQKILEIKEISAALLLPFLFTVVGQFLGSTLQYSALPGVSISWPNGLPPDIPHCGFTGELCEEKDIAPIIGAVCGALVVLLTRRKCQIYRYSILSKNIEEIYFLIFLIVFLILNVRRNKALYEMRWKIIWTDLNVKNRSTLSGFSRSMLSIKSVILIFFISIKLRLLKYTVMRNDTLIVEGIVMTFIVNKFCSCLQKINKYGNDFNRNLYILVFNKPIKRIDDETDIDQERDQVFASIGVYEGNTVAIRKMKFHNMDINTAALVELLQKLLANNEIEILYLFFNLK</sequence>
<feature type="transmembrane region" description="Helical" evidence="1">
    <location>
        <begin position="233"/>
        <end position="253"/>
    </location>
</feature>
<organism evidence="2 3">
    <name type="scientific">Tegillarca granosa</name>
    <name type="common">Malaysian cockle</name>
    <name type="synonym">Anadara granosa</name>
    <dbReference type="NCBI Taxonomy" id="220873"/>
    <lineage>
        <taxon>Eukaryota</taxon>
        <taxon>Metazoa</taxon>
        <taxon>Spiralia</taxon>
        <taxon>Lophotrochozoa</taxon>
        <taxon>Mollusca</taxon>
        <taxon>Bivalvia</taxon>
        <taxon>Autobranchia</taxon>
        <taxon>Pteriomorphia</taxon>
        <taxon>Arcoida</taxon>
        <taxon>Arcoidea</taxon>
        <taxon>Arcidae</taxon>
        <taxon>Tegillarca</taxon>
    </lineage>
</organism>
<reference evidence="2 3" key="1">
    <citation type="submission" date="2022-12" db="EMBL/GenBank/DDBJ databases">
        <title>Chromosome-level genome of Tegillarca granosa.</title>
        <authorList>
            <person name="Kim J."/>
        </authorList>
    </citation>
    <scope>NUCLEOTIDE SEQUENCE [LARGE SCALE GENOMIC DNA]</scope>
    <source>
        <strain evidence="2">Teg-2019</strain>
        <tissue evidence="2">Adductor muscle</tissue>
    </source>
</reference>
<keyword evidence="1" id="KW-0472">Membrane</keyword>
<keyword evidence="1" id="KW-1133">Transmembrane helix</keyword>
<feature type="transmembrane region" description="Helical" evidence="1">
    <location>
        <begin position="155"/>
        <end position="170"/>
    </location>
</feature>
<name>A0ABQ9E8I0_TEGGR</name>
<proteinExistence type="predicted"/>
<dbReference type="EMBL" id="JARBDR010000918">
    <property type="protein sequence ID" value="KAJ8301627.1"/>
    <property type="molecule type" value="Genomic_DNA"/>
</dbReference>
<dbReference type="Proteomes" id="UP001217089">
    <property type="component" value="Unassembled WGS sequence"/>
</dbReference>
<evidence type="ECO:0000313" key="3">
    <source>
        <dbReference type="Proteomes" id="UP001217089"/>
    </source>
</evidence>
<feature type="transmembrane region" description="Helical" evidence="1">
    <location>
        <begin position="99"/>
        <end position="117"/>
    </location>
</feature>
<keyword evidence="3" id="KW-1185">Reference proteome</keyword>
<accession>A0ABQ9E8I0</accession>
<comment type="caution">
    <text evidence="2">The sequence shown here is derived from an EMBL/GenBank/DDBJ whole genome shotgun (WGS) entry which is preliminary data.</text>
</comment>
<keyword evidence="1" id="KW-0812">Transmembrane</keyword>